<feature type="signal peptide" evidence="11">
    <location>
        <begin position="1"/>
        <end position="24"/>
    </location>
</feature>
<sequence>MKKKLSILLTLILMLSTLPFSAFAANDDVINITILGTSDLHGRIYPYEYATDSADSDAGLAKVATVVKTLKAENPNSILFDCGDTVQDNSAELFNDLPVHPMIQAMNMIGYDAWVLGNHEFNFSMDFLNKNIAGFNGKVLAANIYKKDTQERFVAPYEIFDIQGVKVAVVGMMPPNVPIWEASAPEHFAGLEFTDVLDETGKALKELEGKYDVLVGAYHIGPEGEHGYDGIEVVAEKYPQFDVIFGGHAHSQYTNEINGVQLIEPGKYGWSVGKSDISLAKENGKWVVKTVAVENVNTAKAEADPEILNAFKFVDDRSLEEANKVVGQISADFIQSPDYYTGESDVTTLPTAQIMDTSVIDLINEVQLYYSKADISSAALFNFGSNLKQGVFKKKDVAFIYKYDNTLMGVNITGKNLLKYMEWSADYFNTYKDGDLTISFNPKVRGYNYDMFSGISYDIDISKPSGSRIVNAKINGAPIDLNKVYKLAVNNYRFGTLISLDLVKMEDKYYDSYEAMQDKGRVRDLIIAYTQNVKNGQLVPTTDNNWKIIGTNIDQSPYLGMVKELLKNGTLTLPASEDGRTLNVKAITVQDLMNKGLIKGNVYKVQSGDVLWKIAQKYHTTWQALQELNQLKNPNLIMPGQMLNVPAN</sequence>
<dbReference type="PROSITE" id="PS00786">
    <property type="entry name" value="5_NUCLEOTIDASE_2"/>
    <property type="match status" value="1"/>
</dbReference>
<accession>A0ABR9ZT17</accession>
<dbReference type="PRINTS" id="PR01607">
    <property type="entry name" value="APYRASEFAMLY"/>
</dbReference>
<dbReference type="InterPro" id="IPR036779">
    <property type="entry name" value="LysM_dom_sf"/>
</dbReference>
<feature type="domain" description="LysM" evidence="12">
    <location>
        <begin position="601"/>
        <end position="645"/>
    </location>
</feature>
<dbReference type="Gene3D" id="3.60.21.10">
    <property type="match status" value="1"/>
</dbReference>
<evidence type="ECO:0000256" key="10">
    <source>
        <dbReference type="ARBA" id="ARBA00023268"/>
    </source>
</evidence>
<dbReference type="PROSITE" id="PS51782">
    <property type="entry name" value="LYSM"/>
    <property type="match status" value="1"/>
</dbReference>
<evidence type="ECO:0000259" key="12">
    <source>
        <dbReference type="PROSITE" id="PS51782"/>
    </source>
</evidence>
<protein>
    <submittedName>
        <fullName evidence="13">5'-nucleotidase C-terminal domain-containing protein</fullName>
    </submittedName>
</protein>
<evidence type="ECO:0000256" key="2">
    <source>
        <dbReference type="ARBA" id="ARBA00001730"/>
    </source>
</evidence>
<dbReference type="InterPro" id="IPR008334">
    <property type="entry name" value="5'-Nucleotdase_C"/>
</dbReference>
<comment type="cofactor">
    <cofactor evidence="3">
        <name>a divalent metal cation</name>
        <dbReference type="ChEBI" id="CHEBI:60240"/>
    </cofactor>
</comment>
<dbReference type="Gene3D" id="3.90.780.10">
    <property type="entry name" value="5'-Nucleotidase, C-terminal domain"/>
    <property type="match status" value="1"/>
</dbReference>
<dbReference type="InterPro" id="IPR006146">
    <property type="entry name" value="5'-Nucleotdase_CS"/>
</dbReference>
<dbReference type="InterPro" id="IPR004843">
    <property type="entry name" value="Calcineurin-like_PHP"/>
</dbReference>
<comment type="catalytic activity">
    <reaction evidence="1">
        <text>a ribonucleoside 3'-phosphate + H2O = a ribonucleoside + phosphate</text>
        <dbReference type="Rhea" id="RHEA:10144"/>
        <dbReference type="ChEBI" id="CHEBI:13197"/>
        <dbReference type="ChEBI" id="CHEBI:15377"/>
        <dbReference type="ChEBI" id="CHEBI:18254"/>
        <dbReference type="ChEBI" id="CHEBI:43474"/>
        <dbReference type="EC" id="3.1.3.6"/>
    </reaction>
</comment>
<dbReference type="Gene3D" id="3.10.350.10">
    <property type="entry name" value="LysM domain"/>
    <property type="match status" value="1"/>
</dbReference>
<evidence type="ECO:0000256" key="11">
    <source>
        <dbReference type="RuleBase" id="RU362119"/>
    </source>
</evidence>
<comment type="catalytic activity">
    <reaction evidence="2">
        <text>a nucleoside 2',3'-cyclic phosphate + H2O = a nucleoside 3'-phosphate + H(+)</text>
        <dbReference type="Rhea" id="RHEA:19621"/>
        <dbReference type="ChEBI" id="CHEBI:15377"/>
        <dbReference type="ChEBI" id="CHEBI:15378"/>
        <dbReference type="ChEBI" id="CHEBI:66949"/>
        <dbReference type="ChEBI" id="CHEBI:66954"/>
        <dbReference type="EC" id="3.1.4.16"/>
    </reaction>
</comment>
<evidence type="ECO:0000256" key="6">
    <source>
        <dbReference type="ARBA" id="ARBA00022723"/>
    </source>
</evidence>
<dbReference type="CDD" id="cd00118">
    <property type="entry name" value="LysM"/>
    <property type="match status" value="1"/>
</dbReference>
<proteinExistence type="inferred from homology"/>
<evidence type="ECO:0000256" key="5">
    <source>
        <dbReference type="ARBA" id="ARBA00006654"/>
    </source>
</evidence>
<dbReference type="InterPro" id="IPR006179">
    <property type="entry name" value="5_nucleotidase/apyrase"/>
</dbReference>
<dbReference type="InterPro" id="IPR018392">
    <property type="entry name" value="LysM"/>
</dbReference>
<evidence type="ECO:0000256" key="3">
    <source>
        <dbReference type="ARBA" id="ARBA00001968"/>
    </source>
</evidence>
<feature type="chain" id="PRO_5044975034" evidence="11">
    <location>
        <begin position="25"/>
        <end position="648"/>
    </location>
</feature>
<comment type="subcellular location">
    <subcellularLocation>
        <location evidence="4">Cell envelope</location>
    </subcellularLocation>
</comment>
<reference evidence="13 14" key="1">
    <citation type="submission" date="2020-11" db="EMBL/GenBank/DDBJ databases">
        <title>Fusibacter basophilias sp. nov.</title>
        <authorList>
            <person name="Qiu D."/>
        </authorList>
    </citation>
    <scope>NUCLEOTIDE SEQUENCE [LARGE SCALE GENOMIC DNA]</scope>
    <source>
        <strain evidence="13 14">Q10-2</strain>
    </source>
</reference>
<dbReference type="SMART" id="SM00257">
    <property type="entry name" value="LysM"/>
    <property type="match status" value="1"/>
</dbReference>
<dbReference type="Pfam" id="PF00149">
    <property type="entry name" value="Metallophos"/>
    <property type="match status" value="1"/>
</dbReference>
<keyword evidence="14" id="KW-1185">Reference proteome</keyword>
<dbReference type="InterPro" id="IPR041827">
    <property type="entry name" value="CpdB_N"/>
</dbReference>
<dbReference type="SUPFAM" id="SSF56300">
    <property type="entry name" value="Metallo-dependent phosphatases"/>
    <property type="match status" value="1"/>
</dbReference>
<evidence type="ECO:0000256" key="4">
    <source>
        <dbReference type="ARBA" id="ARBA00004196"/>
    </source>
</evidence>
<keyword evidence="7 11" id="KW-0732">Signal</keyword>
<keyword evidence="8 11" id="KW-0547">Nucleotide-binding</keyword>
<dbReference type="Pfam" id="PF02872">
    <property type="entry name" value="5_nucleotid_C"/>
    <property type="match status" value="1"/>
</dbReference>
<keyword evidence="10" id="KW-0511">Multifunctional enzyme</keyword>
<evidence type="ECO:0000256" key="1">
    <source>
        <dbReference type="ARBA" id="ARBA00000527"/>
    </source>
</evidence>
<dbReference type="Pfam" id="PF01476">
    <property type="entry name" value="LysM"/>
    <property type="match status" value="1"/>
</dbReference>
<keyword evidence="9 11" id="KW-0378">Hydrolase</keyword>
<evidence type="ECO:0000256" key="8">
    <source>
        <dbReference type="ARBA" id="ARBA00022741"/>
    </source>
</evidence>
<dbReference type="PANTHER" id="PTHR11575">
    <property type="entry name" value="5'-NUCLEOTIDASE-RELATED"/>
    <property type="match status" value="1"/>
</dbReference>
<organism evidence="13 14">
    <name type="scientific">Fusibacter ferrireducens</name>
    <dbReference type="NCBI Taxonomy" id="2785058"/>
    <lineage>
        <taxon>Bacteria</taxon>
        <taxon>Bacillati</taxon>
        <taxon>Bacillota</taxon>
        <taxon>Clostridia</taxon>
        <taxon>Eubacteriales</taxon>
        <taxon>Eubacteriales Family XII. Incertae Sedis</taxon>
        <taxon>Fusibacter</taxon>
    </lineage>
</organism>
<dbReference type="EMBL" id="JADKNH010000006">
    <property type="protein sequence ID" value="MBF4693599.1"/>
    <property type="molecule type" value="Genomic_DNA"/>
</dbReference>
<comment type="caution">
    <text evidence="13">The sequence shown here is derived from an EMBL/GenBank/DDBJ whole genome shotgun (WGS) entry which is preliminary data.</text>
</comment>
<dbReference type="InterPro" id="IPR036907">
    <property type="entry name" value="5'-Nucleotdase_C_sf"/>
</dbReference>
<gene>
    <name evidence="13" type="ORF">ISU02_10725</name>
</gene>
<dbReference type="Proteomes" id="UP000614200">
    <property type="component" value="Unassembled WGS sequence"/>
</dbReference>
<dbReference type="CDD" id="cd07410">
    <property type="entry name" value="MPP_CpdB_N"/>
    <property type="match status" value="1"/>
</dbReference>
<evidence type="ECO:0000313" key="14">
    <source>
        <dbReference type="Proteomes" id="UP000614200"/>
    </source>
</evidence>
<evidence type="ECO:0000313" key="13">
    <source>
        <dbReference type="EMBL" id="MBF4693599.1"/>
    </source>
</evidence>
<evidence type="ECO:0000256" key="7">
    <source>
        <dbReference type="ARBA" id="ARBA00022729"/>
    </source>
</evidence>
<name>A0ABR9ZT17_9FIRM</name>
<dbReference type="SUPFAM" id="SSF54106">
    <property type="entry name" value="LysM domain"/>
    <property type="match status" value="1"/>
</dbReference>
<keyword evidence="6" id="KW-0479">Metal-binding</keyword>
<comment type="similarity">
    <text evidence="5 11">Belongs to the 5'-nucleotidase family.</text>
</comment>
<dbReference type="InterPro" id="IPR029052">
    <property type="entry name" value="Metallo-depent_PP-like"/>
</dbReference>
<dbReference type="SUPFAM" id="SSF55816">
    <property type="entry name" value="5'-nucleotidase (syn. UDP-sugar hydrolase), C-terminal domain"/>
    <property type="match status" value="1"/>
</dbReference>
<evidence type="ECO:0000256" key="9">
    <source>
        <dbReference type="ARBA" id="ARBA00022801"/>
    </source>
</evidence>
<dbReference type="RefSeq" id="WP_194701843.1">
    <property type="nucleotide sequence ID" value="NZ_JADKNH010000006.1"/>
</dbReference>
<dbReference type="PANTHER" id="PTHR11575:SF6">
    <property type="entry name" value="2',3'-CYCLIC-NUCLEOTIDE 2'-PHOSPHODIESTERASE_3'-NUCLEOTIDASE"/>
    <property type="match status" value="1"/>
</dbReference>